<keyword evidence="2" id="KW-1185">Reference proteome</keyword>
<gene>
    <name evidence="1" type="ORF">N8T08_009669</name>
</gene>
<protein>
    <submittedName>
        <fullName evidence="1">Uncharacterized protein</fullName>
    </submittedName>
</protein>
<proteinExistence type="predicted"/>
<dbReference type="EMBL" id="JAOPJF010000071">
    <property type="protein sequence ID" value="KAK1141012.1"/>
    <property type="molecule type" value="Genomic_DNA"/>
</dbReference>
<evidence type="ECO:0000313" key="2">
    <source>
        <dbReference type="Proteomes" id="UP001177260"/>
    </source>
</evidence>
<dbReference type="Proteomes" id="UP001177260">
    <property type="component" value="Unassembled WGS sequence"/>
</dbReference>
<evidence type="ECO:0000313" key="1">
    <source>
        <dbReference type="EMBL" id="KAK1141012.1"/>
    </source>
</evidence>
<accession>A0ACC3ATF1</accession>
<comment type="caution">
    <text evidence="1">The sequence shown here is derived from an EMBL/GenBank/DDBJ whole genome shotgun (WGS) entry which is preliminary data.</text>
</comment>
<name>A0ACC3ATF1_9EURO</name>
<reference evidence="1 2" key="1">
    <citation type="journal article" date="2023" name="ACS Omega">
        <title>Identification of the Neoaspergillic Acid Biosynthesis Gene Cluster by Establishing an In Vitro CRISPR-Ribonucleoprotein Genetic System in Aspergillus melleus.</title>
        <authorList>
            <person name="Yuan B."/>
            <person name="Grau M.F."/>
            <person name="Murata R.M."/>
            <person name="Torok T."/>
            <person name="Venkateswaran K."/>
            <person name="Stajich J.E."/>
            <person name="Wang C.C.C."/>
        </authorList>
    </citation>
    <scope>NUCLEOTIDE SEQUENCE [LARGE SCALE GENOMIC DNA]</scope>
    <source>
        <strain evidence="1 2">IMV 1140</strain>
    </source>
</reference>
<organism evidence="1 2">
    <name type="scientific">Aspergillus melleus</name>
    <dbReference type="NCBI Taxonomy" id="138277"/>
    <lineage>
        <taxon>Eukaryota</taxon>
        <taxon>Fungi</taxon>
        <taxon>Dikarya</taxon>
        <taxon>Ascomycota</taxon>
        <taxon>Pezizomycotina</taxon>
        <taxon>Eurotiomycetes</taxon>
        <taxon>Eurotiomycetidae</taxon>
        <taxon>Eurotiales</taxon>
        <taxon>Aspergillaceae</taxon>
        <taxon>Aspergillus</taxon>
        <taxon>Aspergillus subgen. Circumdati</taxon>
    </lineage>
</organism>
<sequence>MGFLTYLCLKFGAILLRAFARLQGKITSNPDESPSDLPHPVLINLHGSGFVIPAHGSDDAFCRQVSQRTGYLVLDIKYRLSPEHPFPAPVDDVEDVVNWVKSQPNKFDLSRMAISGFSAGGFADLGRFPSNIMIISAGHDSLAPEAERLARRLQEDTTRHVVHERMTECDHAWDKTAKKGTKRWELRDKAYKAAIQALLR</sequence>